<feature type="transmembrane region" description="Helical" evidence="1">
    <location>
        <begin position="231"/>
        <end position="252"/>
    </location>
</feature>
<keyword evidence="3" id="KW-1185">Reference proteome</keyword>
<evidence type="ECO:0000256" key="1">
    <source>
        <dbReference type="SAM" id="Phobius"/>
    </source>
</evidence>
<keyword evidence="1" id="KW-0472">Membrane</keyword>
<name>A0ABT0XKF9_9BACI</name>
<dbReference type="RefSeq" id="WP_251608455.1">
    <property type="nucleotide sequence ID" value="NZ_JAMQJY010000001.1"/>
</dbReference>
<keyword evidence="1" id="KW-1133">Transmembrane helix</keyword>
<evidence type="ECO:0000313" key="3">
    <source>
        <dbReference type="Proteomes" id="UP001203665"/>
    </source>
</evidence>
<accession>A0ABT0XKF9</accession>
<protein>
    <submittedName>
        <fullName evidence="2">ABC transporter permease</fullName>
    </submittedName>
</protein>
<dbReference type="EMBL" id="JAMQJY010000001">
    <property type="protein sequence ID" value="MCM2676386.1"/>
    <property type="molecule type" value="Genomic_DNA"/>
</dbReference>
<proteinExistence type="predicted"/>
<feature type="transmembrane region" description="Helical" evidence="1">
    <location>
        <begin position="168"/>
        <end position="188"/>
    </location>
</feature>
<comment type="caution">
    <text evidence="2">The sequence shown here is derived from an EMBL/GenBank/DDBJ whole genome shotgun (WGS) entry which is preliminary data.</text>
</comment>
<dbReference type="Proteomes" id="UP001203665">
    <property type="component" value="Unassembled WGS sequence"/>
</dbReference>
<gene>
    <name evidence="2" type="ORF">NDM98_13395</name>
</gene>
<keyword evidence="1" id="KW-0812">Transmembrane</keyword>
<reference evidence="2" key="1">
    <citation type="submission" date="2022-06" db="EMBL/GenBank/DDBJ databases">
        <title>Alkalicoccobacillus porphyridii sp. nov., isolated from a marine red alga, Porphyridium purpureum and reclassification of Shouchella plakortidis and Shouchella gibsonii as Alkalicoccobacillus plakortidis comb. nov. and Alkalicoccobacillus gibsonii comb. nov.</title>
        <authorList>
            <person name="Kim K.H."/>
            <person name="Lee J.K."/>
            <person name="Han D.M."/>
            <person name="Baek J.H."/>
            <person name="Jeon C.O."/>
        </authorList>
    </citation>
    <scope>NUCLEOTIDE SEQUENCE</scope>
    <source>
        <strain evidence="2">DSM 19153</strain>
    </source>
</reference>
<feature type="transmembrane region" description="Helical" evidence="1">
    <location>
        <begin position="51"/>
        <end position="71"/>
    </location>
</feature>
<feature type="transmembrane region" description="Helical" evidence="1">
    <location>
        <begin position="258"/>
        <end position="278"/>
    </location>
</feature>
<feature type="transmembrane region" description="Helical" evidence="1">
    <location>
        <begin position="132"/>
        <end position="161"/>
    </location>
</feature>
<sequence length="479" mass="55754">MRWRYLFRFYFRQVMKSKLYIIASLMAIILIISRIYLYLNTWFDQEDYGQLPADIVVVVQAVSILYILFFYRLFSNEILYGIQNIFVDGYKIMLEKMSALLLVHVVLQLGITFLVFMMYSGVYALIGIEFSVFYLSLLRFLIVYMLGPIILLFFYGILVAIIFEKRKIAIIAILMIWLFTGVINQEIFRDFFTQVSANDLFPLLSIGPESMHLIYLSYIGFNLDVGNELTLLTWFLLLTIIILLLAVKWTSVNREKRATWISALILFVLAIGSGYGVLHFSKNSFNFAATEETSYYQSLREAPTDLDYEIKSYQINMNQNKVDASITFNKTHTNTPTFQLYHAYPVVSVSIDNREVLFEREGDIIKVYSETKEFESLSISYQLVDTSYIPYSANKTTLLANYAWYPKRSHEHMYIDKANPYMPNSYPKLSDSLFTPEVYEFKVKTDRILFTNLELKGDHYEGEAQAVTLLRGQGQATHL</sequence>
<feature type="transmembrane region" description="Helical" evidence="1">
    <location>
        <begin position="20"/>
        <end position="39"/>
    </location>
</feature>
<organism evidence="2 3">
    <name type="scientific">Alkalicoccobacillus plakortidis</name>
    <dbReference type="NCBI Taxonomy" id="444060"/>
    <lineage>
        <taxon>Bacteria</taxon>
        <taxon>Bacillati</taxon>
        <taxon>Bacillota</taxon>
        <taxon>Bacilli</taxon>
        <taxon>Bacillales</taxon>
        <taxon>Bacillaceae</taxon>
        <taxon>Alkalicoccobacillus</taxon>
    </lineage>
</organism>
<evidence type="ECO:0000313" key="2">
    <source>
        <dbReference type="EMBL" id="MCM2676386.1"/>
    </source>
</evidence>
<feature type="transmembrane region" description="Helical" evidence="1">
    <location>
        <begin position="99"/>
        <end position="126"/>
    </location>
</feature>